<comment type="subcellular location">
    <subcellularLocation>
        <location evidence="6">Cytoplasm</location>
    </subcellularLocation>
</comment>
<dbReference type="HAMAP" id="MF_01872">
    <property type="entry name" value="tRNA_methyltr_YfiC"/>
    <property type="match status" value="1"/>
</dbReference>
<dbReference type="GO" id="GO:0032259">
    <property type="term" value="P:methylation"/>
    <property type="evidence" value="ECO:0007669"/>
    <property type="project" value="UniProtKB-KW"/>
</dbReference>
<evidence type="ECO:0000256" key="4">
    <source>
        <dbReference type="ARBA" id="ARBA00022691"/>
    </source>
</evidence>
<dbReference type="Proteomes" id="UP000737113">
    <property type="component" value="Unassembled WGS sequence"/>
</dbReference>
<dbReference type="Gene3D" id="3.40.50.150">
    <property type="entry name" value="Vaccinia Virus protein VP39"/>
    <property type="match status" value="1"/>
</dbReference>
<evidence type="ECO:0000256" key="3">
    <source>
        <dbReference type="ARBA" id="ARBA00022679"/>
    </source>
</evidence>
<evidence type="ECO:0000313" key="8">
    <source>
        <dbReference type="EMBL" id="NMH66484.1"/>
    </source>
</evidence>
<evidence type="ECO:0000256" key="6">
    <source>
        <dbReference type="HAMAP-Rule" id="MF_01872"/>
    </source>
</evidence>
<dbReference type="SUPFAM" id="SSF53335">
    <property type="entry name" value="S-adenosyl-L-methionine-dependent methyltransferases"/>
    <property type="match status" value="1"/>
</dbReference>
<gene>
    <name evidence="8" type="ORF">HC757_15095</name>
</gene>
<dbReference type="InterPro" id="IPR007848">
    <property type="entry name" value="Small_mtfrase_dom"/>
</dbReference>
<keyword evidence="2 6" id="KW-0489">Methyltransferase</keyword>
<dbReference type="InterPro" id="IPR022882">
    <property type="entry name" value="tRNA_adenine-N6_MeTrfase"/>
</dbReference>
<keyword evidence="4 6" id="KW-0949">S-adenosyl-L-methionine</keyword>
<keyword evidence="1 6" id="KW-0963">Cytoplasm</keyword>
<dbReference type="GO" id="GO:0005737">
    <property type="term" value="C:cytoplasm"/>
    <property type="evidence" value="ECO:0007669"/>
    <property type="project" value="UniProtKB-SubCell"/>
</dbReference>
<organism evidence="8 9">
    <name type="scientific">Shewanella salipaludis</name>
    <dbReference type="NCBI Taxonomy" id="2723052"/>
    <lineage>
        <taxon>Bacteria</taxon>
        <taxon>Pseudomonadati</taxon>
        <taxon>Pseudomonadota</taxon>
        <taxon>Gammaproteobacteria</taxon>
        <taxon>Alteromonadales</taxon>
        <taxon>Shewanellaceae</taxon>
        <taxon>Shewanella</taxon>
    </lineage>
</organism>
<keyword evidence="9" id="KW-1185">Reference proteome</keyword>
<evidence type="ECO:0000256" key="1">
    <source>
        <dbReference type="ARBA" id="ARBA00022490"/>
    </source>
</evidence>
<comment type="function">
    <text evidence="6">Specifically methylates the adenine in position 37 of tRNA(1)(Val) (anticodon cmo5UAC).</text>
</comment>
<proteinExistence type="inferred from homology"/>
<dbReference type="RefSeq" id="WP_169565227.1">
    <property type="nucleotide sequence ID" value="NZ_JAAXYH010000012.1"/>
</dbReference>
<dbReference type="PRINTS" id="PR00507">
    <property type="entry name" value="N12N6MTFRASE"/>
</dbReference>
<evidence type="ECO:0000256" key="2">
    <source>
        <dbReference type="ARBA" id="ARBA00022603"/>
    </source>
</evidence>
<comment type="caution">
    <text evidence="8">The sequence shown here is derived from an EMBL/GenBank/DDBJ whole genome shotgun (WGS) entry which is preliminary data.</text>
</comment>
<evidence type="ECO:0000256" key="5">
    <source>
        <dbReference type="ARBA" id="ARBA00022694"/>
    </source>
</evidence>
<reference evidence="8" key="1">
    <citation type="submission" date="2020-04" db="EMBL/GenBank/DDBJ databases">
        <title>Description of Shewanella salipaludis sp. nov., isolated from a salt marsh.</title>
        <authorList>
            <person name="Park S."/>
            <person name="Yoon J.-H."/>
        </authorList>
    </citation>
    <scope>NUCLEOTIDE SEQUENCE</scope>
    <source>
        <strain evidence="8">SHSM-M6</strain>
    </source>
</reference>
<comment type="similarity">
    <text evidence="6">Belongs to the methyltransferase superfamily. tRNA (adenine-N(6)-)-methyltransferase family.</text>
</comment>
<dbReference type="EC" id="2.1.1.223" evidence="6"/>
<keyword evidence="5 6" id="KW-0819">tRNA processing</keyword>
<accession>A0A972FWD6</accession>
<dbReference type="GO" id="GO:0003676">
    <property type="term" value="F:nucleic acid binding"/>
    <property type="evidence" value="ECO:0007669"/>
    <property type="project" value="InterPro"/>
</dbReference>
<dbReference type="Pfam" id="PF05175">
    <property type="entry name" value="MTS"/>
    <property type="match status" value="1"/>
</dbReference>
<evidence type="ECO:0000313" key="9">
    <source>
        <dbReference type="Proteomes" id="UP000737113"/>
    </source>
</evidence>
<dbReference type="InterPro" id="IPR050210">
    <property type="entry name" value="tRNA_Adenine-N(6)_MTase"/>
</dbReference>
<dbReference type="PROSITE" id="PS00092">
    <property type="entry name" value="N6_MTASE"/>
    <property type="match status" value="1"/>
</dbReference>
<dbReference type="InterPro" id="IPR029063">
    <property type="entry name" value="SAM-dependent_MTases_sf"/>
</dbReference>
<dbReference type="CDD" id="cd02440">
    <property type="entry name" value="AdoMet_MTases"/>
    <property type="match status" value="1"/>
</dbReference>
<protein>
    <recommendedName>
        <fullName evidence="6">tRNA1(Val) (adenine(37)-N6)-methyltransferase</fullName>
        <ecNumber evidence="6">2.1.1.223</ecNumber>
    </recommendedName>
    <alternativeName>
        <fullName evidence="6">tRNA m6A37 methyltransferase</fullName>
    </alternativeName>
</protein>
<dbReference type="AlphaFoldDB" id="A0A972FWD6"/>
<dbReference type="GO" id="GO:0008033">
    <property type="term" value="P:tRNA processing"/>
    <property type="evidence" value="ECO:0007669"/>
    <property type="project" value="UniProtKB-UniRule"/>
</dbReference>
<name>A0A972FWD6_9GAMM</name>
<dbReference type="PANTHER" id="PTHR47739">
    <property type="entry name" value="TRNA1(VAL) (ADENINE(37)-N6)-METHYLTRANSFERASE"/>
    <property type="match status" value="1"/>
</dbReference>
<dbReference type="GO" id="GO:0016430">
    <property type="term" value="F:tRNA (adenine-N6)-methyltransferase activity"/>
    <property type="evidence" value="ECO:0007669"/>
    <property type="project" value="UniProtKB-UniRule"/>
</dbReference>
<comment type="catalytic activity">
    <reaction evidence="6">
        <text>adenosine(37) in tRNA1(Val) + S-adenosyl-L-methionine = N(6)-methyladenosine(37) in tRNA1(Val) + S-adenosyl-L-homocysteine + H(+)</text>
        <dbReference type="Rhea" id="RHEA:43160"/>
        <dbReference type="Rhea" id="RHEA-COMP:10369"/>
        <dbReference type="Rhea" id="RHEA-COMP:10370"/>
        <dbReference type="ChEBI" id="CHEBI:15378"/>
        <dbReference type="ChEBI" id="CHEBI:57856"/>
        <dbReference type="ChEBI" id="CHEBI:59789"/>
        <dbReference type="ChEBI" id="CHEBI:74411"/>
        <dbReference type="ChEBI" id="CHEBI:74449"/>
        <dbReference type="EC" id="2.1.1.223"/>
    </reaction>
</comment>
<dbReference type="EMBL" id="JAAXYH010000012">
    <property type="protein sequence ID" value="NMH66484.1"/>
    <property type="molecule type" value="Genomic_DNA"/>
</dbReference>
<dbReference type="InterPro" id="IPR002052">
    <property type="entry name" value="DNA_methylase_N6_adenine_CS"/>
</dbReference>
<keyword evidence="3 6" id="KW-0808">Transferase</keyword>
<dbReference type="PANTHER" id="PTHR47739:SF1">
    <property type="entry name" value="TRNA1(VAL) (ADENINE(37)-N6)-METHYLTRANSFERASE"/>
    <property type="match status" value="1"/>
</dbReference>
<sequence length="254" mass="27587">MGFSFKQFHIDDAGCGMPVSTDGVLLGAWAPLTRARHILDIGAGSGLLSLMAAQRTHEQARPQAQIVAVELDEAAALACRHNFANSPWPDRLSLHHTSIQDYSERHPGSPRGQEPALFEHIICNPPYFESGLLSGNPARANARHTERLSFAALLSAITRLLHPSGSVSLILPLAGLPRLMPLLAQTGLVLRELQPVASVETKAPQRGLLLLQKAQTPQASMNACMTHPVLTVRDRHGHYSPAMAALTRDFYLKL</sequence>
<feature type="domain" description="Methyltransferase small" evidence="7">
    <location>
        <begin position="34"/>
        <end position="129"/>
    </location>
</feature>
<evidence type="ECO:0000259" key="7">
    <source>
        <dbReference type="Pfam" id="PF05175"/>
    </source>
</evidence>